<accession>A0ABW2X6Y0</accession>
<dbReference type="InterPro" id="IPR034598">
    <property type="entry name" value="GlucD-like"/>
</dbReference>
<feature type="domain" description="Mandelate racemase/muconate lactonizing enzyme C-terminal" evidence="9">
    <location>
        <begin position="188"/>
        <end position="282"/>
    </location>
</feature>
<keyword evidence="8" id="KW-0456">Lyase</keyword>
<dbReference type="InterPro" id="IPR013341">
    <property type="entry name" value="Mandelate_racemase_N_dom"/>
</dbReference>
<dbReference type="InterPro" id="IPR029017">
    <property type="entry name" value="Enolase-like_N"/>
</dbReference>
<dbReference type="InterPro" id="IPR034593">
    <property type="entry name" value="DgoD-like"/>
</dbReference>
<name>A0ABW2X6Y0_9ACTN</name>
<evidence type="ECO:0000256" key="7">
    <source>
        <dbReference type="ARBA" id="ARBA00022842"/>
    </source>
</evidence>
<dbReference type="Gene3D" id="3.30.390.10">
    <property type="entry name" value="Enolase-like, N-terminal domain"/>
    <property type="match status" value="1"/>
</dbReference>
<comment type="caution">
    <text evidence="10">The sequence shown here is derived from an EMBL/GenBank/DDBJ whole genome shotgun (WGS) entry which is preliminary data.</text>
</comment>
<evidence type="ECO:0000256" key="2">
    <source>
        <dbReference type="ARBA" id="ARBA00001946"/>
    </source>
</evidence>
<dbReference type="Pfam" id="PF13378">
    <property type="entry name" value="MR_MLE_C"/>
    <property type="match status" value="1"/>
</dbReference>
<comment type="cofactor">
    <cofactor evidence="2">
        <name>Mg(2+)</name>
        <dbReference type="ChEBI" id="CHEBI:18420"/>
    </cofactor>
</comment>
<dbReference type="Pfam" id="PF02746">
    <property type="entry name" value="MR_MLE_N"/>
    <property type="match status" value="1"/>
</dbReference>
<dbReference type="InterPro" id="IPR036849">
    <property type="entry name" value="Enolase-like_C_sf"/>
</dbReference>
<evidence type="ECO:0000256" key="8">
    <source>
        <dbReference type="ARBA" id="ARBA00023239"/>
    </source>
</evidence>
<comment type="pathway">
    <text evidence="3">Carbohydrate acid metabolism; D-glucarate degradation; 2,5-dioxopentanoate from D-glucarate: step 1/2.</text>
</comment>
<keyword evidence="11" id="KW-1185">Reference proteome</keyword>
<dbReference type="SUPFAM" id="SSF54826">
    <property type="entry name" value="Enolase N-terminal domain-like"/>
    <property type="match status" value="1"/>
</dbReference>
<evidence type="ECO:0000313" key="11">
    <source>
        <dbReference type="Proteomes" id="UP001596915"/>
    </source>
</evidence>
<dbReference type="SUPFAM" id="SSF51604">
    <property type="entry name" value="Enolase C-terminal domain-like"/>
    <property type="match status" value="1"/>
</dbReference>
<dbReference type="InterPro" id="IPR013342">
    <property type="entry name" value="Mandelate_racemase_C"/>
</dbReference>
<evidence type="ECO:0000256" key="5">
    <source>
        <dbReference type="ARBA" id="ARBA00011973"/>
    </source>
</evidence>
<evidence type="ECO:0000256" key="1">
    <source>
        <dbReference type="ARBA" id="ARBA00001426"/>
    </source>
</evidence>
<evidence type="ECO:0000256" key="4">
    <source>
        <dbReference type="ARBA" id="ARBA00009938"/>
    </source>
</evidence>
<organism evidence="10 11">
    <name type="scientific">Streptomyces sanglieri</name>
    <dbReference type="NCBI Taxonomy" id="193460"/>
    <lineage>
        <taxon>Bacteria</taxon>
        <taxon>Bacillati</taxon>
        <taxon>Actinomycetota</taxon>
        <taxon>Actinomycetes</taxon>
        <taxon>Kitasatosporales</taxon>
        <taxon>Streptomycetaceae</taxon>
        <taxon>Streptomyces</taxon>
    </lineage>
</organism>
<protein>
    <recommendedName>
        <fullName evidence="5">glucarate dehydratase</fullName>
        <ecNumber evidence="5">4.2.1.40</ecNumber>
    </recommendedName>
</protein>
<dbReference type="EC" id="4.2.1.40" evidence="5"/>
<dbReference type="SFLD" id="SFLDS00001">
    <property type="entry name" value="Enolase"/>
    <property type="match status" value="1"/>
</dbReference>
<dbReference type="SMART" id="SM00922">
    <property type="entry name" value="MR_MLE"/>
    <property type="match status" value="1"/>
</dbReference>
<evidence type="ECO:0000313" key="10">
    <source>
        <dbReference type="EMBL" id="MFD0629255.1"/>
    </source>
</evidence>
<dbReference type="PANTHER" id="PTHR48080">
    <property type="entry name" value="D-GALACTONATE DEHYDRATASE-RELATED"/>
    <property type="match status" value="1"/>
</dbReference>
<dbReference type="PANTHER" id="PTHR48080:SF4">
    <property type="entry name" value="GLUCARATE DEHYDRATASE"/>
    <property type="match status" value="1"/>
</dbReference>
<dbReference type="InterPro" id="IPR029065">
    <property type="entry name" value="Enolase_C-like"/>
</dbReference>
<dbReference type="Gene3D" id="3.20.20.120">
    <property type="entry name" value="Enolase-like C-terminal domain"/>
    <property type="match status" value="1"/>
</dbReference>
<evidence type="ECO:0000259" key="9">
    <source>
        <dbReference type="SMART" id="SM00922"/>
    </source>
</evidence>
<keyword evidence="7" id="KW-0460">Magnesium</keyword>
<evidence type="ECO:0000256" key="6">
    <source>
        <dbReference type="ARBA" id="ARBA00022723"/>
    </source>
</evidence>
<evidence type="ECO:0000256" key="3">
    <source>
        <dbReference type="ARBA" id="ARBA00005183"/>
    </source>
</evidence>
<dbReference type="Proteomes" id="UP001596915">
    <property type="component" value="Unassembled WGS sequence"/>
</dbReference>
<sequence>MTTDSRTGKDHVELQSPSGRATITDIRITPIAFPDPPLLNAVGCHEPWALRAIIEVDCGDGLVGLGETYGDATHLAVLRTVAPLLIGLDPFRTEYIKSVVDSLLGTADAPAEKLGPAGGMGPEKAALRVFSAFEVACLDVQGQAIGRPVHDLLGGRVRDAVPFSAYLFYKWAQHPGAAPDPYGAALDPDGIVAQARTMVQTYGFQSIKLKGGVFAPDEELDAIRALREEFPALPLRIDPNAAWSVETSRRVAAETQGLLEYLEDPTEGLAGMAAVAETAGMPLATNMCVVSFDHIPEAVDRGSVQVILSDHHYWGGLRQSVRLAGICETWGLGLSMHSNSHLGISLAAMTHLGAALPQLSYAADTHTPWQLGVDVVERPLTFVDGAVPVPMSPGLGVRLDRDALARLHENYLRQGITGRDDTGYMRRFHSDFNPTKPRW</sequence>
<dbReference type="CDD" id="cd03323">
    <property type="entry name" value="D-glucarate_dehydratase"/>
    <property type="match status" value="1"/>
</dbReference>
<dbReference type="EMBL" id="JBHTGL010000008">
    <property type="protein sequence ID" value="MFD0629255.1"/>
    <property type="molecule type" value="Genomic_DNA"/>
</dbReference>
<comment type="catalytic activity">
    <reaction evidence="1">
        <text>D-glucarate = 5-dehydro-4-deoxy-D-glucarate + H2O</text>
        <dbReference type="Rhea" id="RHEA:14573"/>
        <dbReference type="ChEBI" id="CHEBI:15377"/>
        <dbReference type="ChEBI" id="CHEBI:30612"/>
        <dbReference type="ChEBI" id="CHEBI:42819"/>
        <dbReference type="EC" id="4.2.1.40"/>
    </reaction>
</comment>
<comment type="similarity">
    <text evidence="4">Belongs to the mandelate racemase/muconate lactonizing enzyme family. GlucD subfamily.</text>
</comment>
<keyword evidence="6" id="KW-0479">Metal-binding</keyword>
<proteinExistence type="inferred from homology"/>
<reference evidence="11" key="1">
    <citation type="journal article" date="2019" name="Int. J. Syst. Evol. Microbiol.">
        <title>The Global Catalogue of Microorganisms (GCM) 10K type strain sequencing project: providing services to taxonomists for standard genome sequencing and annotation.</title>
        <authorList>
            <consortium name="The Broad Institute Genomics Platform"/>
            <consortium name="The Broad Institute Genome Sequencing Center for Infectious Disease"/>
            <person name="Wu L."/>
            <person name="Ma J."/>
        </authorList>
    </citation>
    <scope>NUCLEOTIDE SEQUENCE [LARGE SCALE GENOMIC DNA]</scope>
    <source>
        <strain evidence="11">JCM 12607</strain>
    </source>
</reference>
<gene>
    <name evidence="10" type="ORF">ACFQ2K_48230</name>
</gene>
<dbReference type="SFLD" id="SFLDG00055">
    <property type="entry name" value="glucarate_dehydratase"/>
    <property type="match status" value="1"/>
</dbReference>